<proteinExistence type="inferred from homology"/>
<feature type="transmembrane region" description="Helical" evidence="7">
    <location>
        <begin position="30"/>
        <end position="49"/>
    </location>
</feature>
<gene>
    <name evidence="8" type="ORF">GCM10011499_35240</name>
</gene>
<reference evidence="8 9" key="1">
    <citation type="journal article" date="2014" name="Int. J. Syst. Evol. Microbiol.">
        <title>Complete genome sequence of Corynebacterium casei LMG S-19264T (=DSM 44701T), isolated from a smear-ripened cheese.</title>
        <authorList>
            <consortium name="US DOE Joint Genome Institute (JGI-PGF)"/>
            <person name="Walter F."/>
            <person name="Albersmeier A."/>
            <person name="Kalinowski J."/>
            <person name="Ruckert C."/>
        </authorList>
    </citation>
    <scope>NUCLEOTIDE SEQUENCE [LARGE SCALE GENOMIC DNA]</scope>
    <source>
        <strain evidence="8 9">CGMCC 1.15896</strain>
    </source>
</reference>
<evidence type="ECO:0000313" key="8">
    <source>
        <dbReference type="EMBL" id="GGA61881.1"/>
    </source>
</evidence>
<dbReference type="EMBL" id="BMKB01000008">
    <property type="protein sequence ID" value="GGA61881.1"/>
    <property type="molecule type" value="Genomic_DNA"/>
</dbReference>
<evidence type="ECO:0000256" key="4">
    <source>
        <dbReference type="ARBA" id="ARBA00022692"/>
    </source>
</evidence>
<keyword evidence="4 7" id="KW-0812">Transmembrane</keyword>
<dbReference type="Pfam" id="PF01899">
    <property type="entry name" value="MNHE"/>
    <property type="match status" value="1"/>
</dbReference>
<keyword evidence="3" id="KW-1003">Cell membrane</keyword>
<dbReference type="InterPro" id="IPR002758">
    <property type="entry name" value="Cation_antiport_E"/>
</dbReference>
<dbReference type="GO" id="GO:0005886">
    <property type="term" value="C:plasma membrane"/>
    <property type="evidence" value="ECO:0007669"/>
    <property type="project" value="UniProtKB-SubCell"/>
</dbReference>
<dbReference type="PANTHER" id="PTHR34584:SF1">
    <property type="entry name" value="NA(+)_H(+) ANTIPORTER SUBUNIT E1"/>
    <property type="match status" value="1"/>
</dbReference>
<dbReference type="PANTHER" id="PTHR34584">
    <property type="entry name" value="NA(+)/H(+) ANTIPORTER SUBUNIT E1"/>
    <property type="match status" value="1"/>
</dbReference>
<evidence type="ECO:0000256" key="6">
    <source>
        <dbReference type="ARBA" id="ARBA00023136"/>
    </source>
</evidence>
<dbReference type="AlphaFoldDB" id="A0A916RLK6"/>
<keyword evidence="6 7" id="KW-0472">Membrane</keyword>
<evidence type="ECO:0000256" key="2">
    <source>
        <dbReference type="ARBA" id="ARBA00006228"/>
    </source>
</evidence>
<feature type="transmembrane region" description="Helical" evidence="7">
    <location>
        <begin position="7"/>
        <end position="24"/>
    </location>
</feature>
<feature type="transmembrane region" description="Helical" evidence="7">
    <location>
        <begin position="56"/>
        <end position="79"/>
    </location>
</feature>
<keyword evidence="5 7" id="KW-1133">Transmembrane helix</keyword>
<comment type="similarity">
    <text evidence="2">Belongs to the CPA3 antiporters (TC 2.A.63) subunit E family.</text>
</comment>
<evidence type="ECO:0000256" key="3">
    <source>
        <dbReference type="ARBA" id="ARBA00022475"/>
    </source>
</evidence>
<evidence type="ECO:0000313" key="9">
    <source>
        <dbReference type="Proteomes" id="UP000596977"/>
    </source>
</evidence>
<sequence length="163" mass="17498">MVKVIIILKRTVVFSVLWVVLAGADKSALIAGVPTVLAAVLLSLTLLPAQRHSAKLLHLLAMLPGFLWRSLLGGVDVAWRAFSPRLPISPGWVEFETELPMGGARSALGGEFSLMPGTLVAGSRGNALLIHCLDASEDTRHFVKTEEQRLCRALGIKPKVTIA</sequence>
<protein>
    <submittedName>
        <fullName evidence="8">Uncharacterized protein</fullName>
    </submittedName>
</protein>
<evidence type="ECO:0000256" key="7">
    <source>
        <dbReference type="SAM" id="Phobius"/>
    </source>
</evidence>
<comment type="caution">
    <text evidence="8">The sequence shown here is derived from an EMBL/GenBank/DDBJ whole genome shotgun (WGS) entry which is preliminary data.</text>
</comment>
<accession>A0A916RLK6</accession>
<evidence type="ECO:0000256" key="1">
    <source>
        <dbReference type="ARBA" id="ARBA00004651"/>
    </source>
</evidence>
<keyword evidence="9" id="KW-1185">Reference proteome</keyword>
<organism evidence="8 9">
    <name type="scientific">Pelagibacterium lentulum</name>
    <dbReference type="NCBI Taxonomy" id="2029865"/>
    <lineage>
        <taxon>Bacteria</taxon>
        <taxon>Pseudomonadati</taxon>
        <taxon>Pseudomonadota</taxon>
        <taxon>Alphaproteobacteria</taxon>
        <taxon>Hyphomicrobiales</taxon>
        <taxon>Devosiaceae</taxon>
        <taxon>Pelagibacterium</taxon>
    </lineage>
</organism>
<dbReference type="GO" id="GO:0008324">
    <property type="term" value="F:monoatomic cation transmembrane transporter activity"/>
    <property type="evidence" value="ECO:0007669"/>
    <property type="project" value="InterPro"/>
</dbReference>
<name>A0A916RLK6_9HYPH</name>
<evidence type="ECO:0000256" key="5">
    <source>
        <dbReference type="ARBA" id="ARBA00022989"/>
    </source>
</evidence>
<dbReference type="RefSeq" id="WP_164734893.1">
    <property type="nucleotide sequence ID" value="NZ_BMKB01000008.1"/>
</dbReference>
<dbReference type="Proteomes" id="UP000596977">
    <property type="component" value="Unassembled WGS sequence"/>
</dbReference>
<comment type="subcellular location">
    <subcellularLocation>
        <location evidence="1">Cell membrane</location>
        <topology evidence="1">Multi-pass membrane protein</topology>
    </subcellularLocation>
</comment>